<organism evidence="2 3">
    <name type="scientific">Aurantiacibacter atlanticus</name>
    <dbReference type="NCBI Taxonomy" id="1648404"/>
    <lineage>
        <taxon>Bacteria</taxon>
        <taxon>Pseudomonadati</taxon>
        <taxon>Pseudomonadota</taxon>
        <taxon>Alphaproteobacteria</taxon>
        <taxon>Sphingomonadales</taxon>
        <taxon>Erythrobacteraceae</taxon>
        <taxon>Aurantiacibacter</taxon>
    </lineage>
</organism>
<evidence type="ECO:0000313" key="3">
    <source>
        <dbReference type="Proteomes" id="UP000059113"/>
    </source>
</evidence>
<dbReference type="RefSeq" id="WP_048884271.1">
    <property type="nucleotide sequence ID" value="NZ_CP011310.1"/>
</dbReference>
<dbReference type="AlphaFoldDB" id="A0A0H4V8E6"/>
<dbReference type="EMBL" id="CP011310">
    <property type="protein sequence ID" value="AKQ40790.1"/>
    <property type="molecule type" value="Genomic_DNA"/>
</dbReference>
<dbReference type="PROSITE" id="PS51257">
    <property type="entry name" value="PROKAR_LIPOPROTEIN"/>
    <property type="match status" value="1"/>
</dbReference>
<dbReference type="Gene3D" id="2.30.30.240">
    <property type="entry name" value="PRC-barrel domain"/>
    <property type="match status" value="1"/>
</dbReference>
<feature type="region of interest" description="Disordered" evidence="1">
    <location>
        <begin position="24"/>
        <end position="48"/>
    </location>
</feature>
<dbReference type="KEGG" id="ery:CP97_00095"/>
<accession>A0A0H4V8E6</accession>
<dbReference type="SUPFAM" id="SSF50346">
    <property type="entry name" value="PRC-barrel domain"/>
    <property type="match status" value="1"/>
</dbReference>
<keyword evidence="3" id="KW-1185">Reference proteome</keyword>
<gene>
    <name evidence="2" type="ORF">CP97_00095</name>
</gene>
<proteinExistence type="predicted"/>
<evidence type="ECO:0000313" key="2">
    <source>
        <dbReference type="EMBL" id="AKQ40790.1"/>
    </source>
</evidence>
<dbReference type="InterPro" id="IPR011033">
    <property type="entry name" value="PRC_barrel-like_sf"/>
</dbReference>
<dbReference type="STRING" id="1648404.CP97_00095"/>
<dbReference type="OrthoDB" id="7204781at2"/>
<reference evidence="3" key="2">
    <citation type="submission" date="2015-04" db="EMBL/GenBank/DDBJ databases">
        <title>The complete genome sequence of Erythrobacter sp. s21-N3.</title>
        <authorList>
            <person name="Zhuang L."/>
            <person name="Liu Y."/>
            <person name="Shao Z."/>
        </authorList>
    </citation>
    <scope>NUCLEOTIDE SEQUENCE [LARGE SCALE GENOMIC DNA]</scope>
    <source>
        <strain evidence="3">s21-N3</strain>
    </source>
</reference>
<evidence type="ECO:0008006" key="4">
    <source>
        <dbReference type="Google" id="ProtNLM"/>
    </source>
</evidence>
<protein>
    <recommendedName>
        <fullName evidence="4">PRC-barrel domain-containing protein</fullName>
    </recommendedName>
</protein>
<dbReference type="PATRIC" id="fig|1648404.4.peg.22"/>
<sequence>MNKFAPFLFGSALLLSACNDQEEQVEDRIEEQAEQSAQESGDTPVALGLTERQLLDAEILAADGTELGDVEAVTKDADGNATELLIEVEDSDPDRYVTIPIDGLTVTTRGNDTDLSSEMTMEDIGSLPDAQIQ</sequence>
<feature type="region of interest" description="Disordered" evidence="1">
    <location>
        <begin position="109"/>
        <end position="133"/>
    </location>
</feature>
<name>A0A0H4V8E6_9SPHN</name>
<feature type="compositionally biased region" description="Polar residues" evidence="1">
    <location>
        <begin position="109"/>
        <end position="119"/>
    </location>
</feature>
<evidence type="ECO:0000256" key="1">
    <source>
        <dbReference type="SAM" id="MobiDB-lite"/>
    </source>
</evidence>
<reference evidence="2 3" key="1">
    <citation type="journal article" date="2015" name="Int. J. Syst. Evol. Microbiol.">
        <title>Erythrobacter atlanticus sp. nov., a bacterium from ocean sediment able to degrade polycyclic aromatic hydrocarbons.</title>
        <authorList>
            <person name="Zhuang L."/>
            <person name="Liu Y."/>
            <person name="Wang L."/>
            <person name="Wang W."/>
            <person name="Shao Z."/>
        </authorList>
    </citation>
    <scope>NUCLEOTIDE SEQUENCE [LARGE SCALE GENOMIC DNA]</scope>
    <source>
        <strain evidence="3">s21-N3</strain>
    </source>
</reference>
<dbReference type="Proteomes" id="UP000059113">
    <property type="component" value="Chromosome"/>
</dbReference>